<evidence type="ECO:0000259" key="1">
    <source>
        <dbReference type="Pfam" id="PF12680"/>
    </source>
</evidence>
<dbReference type="InterPro" id="IPR037401">
    <property type="entry name" value="SnoaL-like"/>
</dbReference>
<dbReference type="EMBL" id="JAMPLM010000029">
    <property type="protein sequence ID" value="MEP1061207.1"/>
    <property type="molecule type" value="Genomic_DNA"/>
</dbReference>
<evidence type="ECO:0000313" key="3">
    <source>
        <dbReference type="Proteomes" id="UP001476950"/>
    </source>
</evidence>
<gene>
    <name evidence="2" type="ORF">NDI38_22500</name>
</gene>
<organism evidence="2 3">
    <name type="scientific">Stenomitos frigidus AS-A4</name>
    <dbReference type="NCBI Taxonomy" id="2933935"/>
    <lineage>
        <taxon>Bacteria</taxon>
        <taxon>Bacillati</taxon>
        <taxon>Cyanobacteriota</taxon>
        <taxon>Cyanophyceae</taxon>
        <taxon>Leptolyngbyales</taxon>
        <taxon>Leptolyngbyaceae</taxon>
        <taxon>Stenomitos</taxon>
    </lineage>
</organism>
<feature type="domain" description="SnoaL-like" evidence="1">
    <location>
        <begin position="13"/>
        <end position="114"/>
    </location>
</feature>
<dbReference type="SUPFAM" id="SSF54427">
    <property type="entry name" value="NTF2-like"/>
    <property type="match status" value="1"/>
</dbReference>
<sequence length="127" mass="13940">MPDQPAPEIELLRTAYEAFNARDAAAALVLMTPDVALPRAFKGGFVHGHEEIRAYWTEQWSEINLHDEPVAFHPVEGGQVLVEVHQVVRDLAGIVLADEHVGHRFTFKDGLIQSMEVCPLSSSGLGA</sequence>
<dbReference type="InterPro" id="IPR032710">
    <property type="entry name" value="NTF2-like_dom_sf"/>
</dbReference>
<accession>A0ABV0KPP2</accession>
<dbReference type="Pfam" id="PF12680">
    <property type="entry name" value="SnoaL_2"/>
    <property type="match status" value="1"/>
</dbReference>
<comment type="caution">
    <text evidence="2">The sequence shown here is derived from an EMBL/GenBank/DDBJ whole genome shotgun (WGS) entry which is preliminary data.</text>
</comment>
<reference evidence="2 3" key="1">
    <citation type="submission" date="2022-04" db="EMBL/GenBank/DDBJ databases">
        <title>Positive selection, recombination, and allopatry shape intraspecific diversity of widespread and dominant cyanobacteria.</title>
        <authorList>
            <person name="Wei J."/>
            <person name="Shu W."/>
            <person name="Hu C."/>
        </authorList>
    </citation>
    <scope>NUCLEOTIDE SEQUENCE [LARGE SCALE GENOMIC DNA]</scope>
    <source>
        <strain evidence="2 3">AS-A4</strain>
    </source>
</reference>
<dbReference type="RefSeq" id="WP_190449994.1">
    <property type="nucleotide sequence ID" value="NZ_JAMPLM010000029.1"/>
</dbReference>
<dbReference type="Gene3D" id="3.10.450.50">
    <property type="match status" value="1"/>
</dbReference>
<evidence type="ECO:0000313" key="2">
    <source>
        <dbReference type="EMBL" id="MEP1061207.1"/>
    </source>
</evidence>
<name>A0ABV0KPP2_9CYAN</name>
<proteinExistence type="predicted"/>
<keyword evidence="3" id="KW-1185">Reference proteome</keyword>
<dbReference type="Proteomes" id="UP001476950">
    <property type="component" value="Unassembled WGS sequence"/>
</dbReference>
<protein>
    <submittedName>
        <fullName evidence="2">Nuclear transport factor 2 family protein</fullName>
    </submittedName>
</protein>